<dbReference type="RefSeq" id="WP_185388167.1">
    <property type="nucleotide sequence ID" value="NZ_JAARQN010000001.1"/>
</dbReference>
<sequence>MRVAIIGFNVFSPGGTSRSNLNLTKEFNQEGIDVVLYNARPFSPTDILSLRHQETLSAQVSFQPLLNLGKDATIDVYIITRETFFPLAQIIKFYCPHAMTIGEIHAPLSILPENLAADLHALDYVRVATESIKREFQATYNYDALLVHHVSTHHVKLPENDMQKPTSNLYVLSRFEDDVKDISYAIRLLDYLVHYHKATHIKLYIEGYGPSEMLYRNLINNYALHANVFFNQGTPVDYIYFSTSRYETFGYSILEALAEGKRAILFPGEDRVLREVYGNPSNIQWISKDVQMDATRVLNFLASVKKINYRQALPVIATPRNYVSLYIECHHVFQSQKPRKFVLSRSVEEIWADVMASDMDQLPIIYRMYGFLKDKPVIGKILTSHSTKTMLHSLLDRINAWKERQQRTTVINENMYFIESFHGKSFSGDPKYIALWIKKHIPNAKVYVSSVNQLVDMEIRHFGFEALRLGSANYQQKFHMCKYIIVNGNPLDKVGKAPNQVIIQTWHGLPLKKMVADLEDVKHRQQELSAFLPRMKKWDYLLTSSTFNTTLFRSAFALEENPKLEILEMGAPRNAYLIEHSSKHGEKSRIHLKYFNRPLDASKKYILFCPTWRKQEREEVTGIDLKALIESLPPEYEIIVKLHPLETSLRKLYKALDPRIHCFFNELVDIQELFLLVDVLISDYSSAIFDYAHLNKKIIILQEDSENYQKKVGWYFDMKQTCLLEGKSYTTESLAEAILEDDPHVFQYCNAIQKKLLNLDNVFMNEKLMRVLFLKGRP</sequence>
<comment type="subcellular location">
    <subcellularLocation>
        <location evidence="1">Cell membrane</location>
        <topology evidence="1">Peripheral membrane protein</topology>
    </subcellularLocation>
</comment>
<evidence type="ECO:0000256" key="4">
    <source>
        <dbReference type="ARBA" id="ARBA00022679"/>
    </source>
</evidence>
<evidence type="ECO:0000256" key="3">
    <source>
        <dbReference type="ARBA" id="ARBA00022475"/>
    </source>
</evidence>
<dbReference type="GO" id="GO:0019350">
    <property type="term" value="P:teichoic acid biosynthetic process"/>
    <property type="evidence" value="ECO:0007669"/>
    <property type="project" value="UniProtKB-KW"/>
</dbReference>
<keyword evidence="3" id="KW-1003">Cell membrane</keyword>
<reference evidence="7 8" key="1">
    <citation type="submission" date="2020-03" db="EMBL/GenBank/DDBJ databases">
        <title>Soil Listeria distribution.</title>
        <authorList>
            <person name="Liao J."/>
            <person name="Wiedmann M."/>
        </authorList>
    </citation>
    <scope>NUCLEOTIDE SEQUENCE [LARGE SCALE GENOMIC DNA]</scope>
    <source>
        <strain evidence="7 8">FSL L7-1614</strain>
    </source>
</reference>
<evidence type="ECO:0000256" key="6">
    <source>
        <dbReference type="ARBA" id="ARBA00023136"/>
    </source>
</evidence>
<accession>A0A841YUI8</accession>
<keyword evidence="6" id="KW-0472">Membrane</keyword>
<evidence type="ECO:0000256" key="2">
    <source>
        <dbReference type="ARBA" id="ARBA00010488"/>
    </source>
</evidence>
<keyword evidence="4" id="KW-0808">Transferase</keyword>
<proteinExistence type="inferred from homology"/>
<evidence type="ECO:0000256" key="1">
    <source>
        <dbReference type="ARBA" id="ARBA00004202"/>
    </source>
</evidence>
<protein>
    <recommendedName>
        <fullName evidence="9">CDP-glycerol glycerophosphotransferase, TagB/SpsB family</fullName>
    </recommendedName>
</protein>
<dbReference type="InterPro" id="IPR043149">
    <property type="entry name" value="TagF_N"/>
</dbReference>
<dbReference type="PANTHER" id="PTHR37316:SF3">
    <property type="entry name" value="TEICHOIC ACID GLYCEROL-PHOSPHATE TRANSFERASE"/>
    <property type="match status" value="1"/>
</dbReference>
<dbReference type="EMBL" id="JAARQN010000001">
    <property type="protein sequence ID" value="MBC1456749.1"/>
    <property type="molecule type" value="Genomic_DNA"/>
</dbReference>
<dbReference type="SUPFAM" id="SSF53756">
    <property type="entry name" value="UDP-Glycosyltransferase/glycogen phosphorylase"/>
    <property type="match status" value="2"/>
</dbReference>
<dbReference type="GO" id="GO:0005886">
    <property type="term" value="C:plasma membrane"/>
    <property type="evidence" value="ECO:0007669"/>
    <property type="project" value="UniProtKB-SubCell"/>
</dbReference>
<evidence type="ECO:0000313" key="7">
    <source>
        <dbReference type="EMBL" id="MBC1456749.1"/>
    </source>
</evidence>
<comment type="caution">
    <text evidence="7">The sequence shown here is derived from an EMBL/GenBank/DDBJ whole genome shotgun (WGS) entry which is preliminary data.</text>
</comment>
<dbReference type="InterPro" id="IPR007554">
    <property type="entry name" value="Glycerophosphate_synth"/>
</dbReference>
<gene>
    <name evidence="7" type="ORF">HB850_03205</name>
</gene>
<dbReference type="InterPro" id="IPR051612">
    <property type="entry name" value="Teichoic_Acid_Biosynth"/>
</dbReference>
<organism evidence="7 8">
    <name type="scientific">Listeria newyorkensis</name>
    <dbReference type="NCBI Taxonomy" id="1497681"/>
    <lineage>
        <taxon>Bacteria</taxon>
        <taxon>Bacillati</taxon>
        <taxon>Bacillota</taxon>
        <taxon>Bacilli</taxon>
        <taxon>Bacillales</taxon>
        <taxon>Listeriaceae</taxon>
        <taxon>Listeria</taxon>
    </lineage>
</organism>
<dbReference type="Gene3D" id="3.40.50.2000">
    <property type="entry name" value="Glycogen Phosphorylase B"/>
    <property type="match status" value="1"/>
</dbReference>
<dbReference type="InterPro" id="IPR043148">
    <property type="entry name" value="TagF_C"/>
</dbReference>
<dbReference type="PANTHER" id="PTHR37316">
    <property type="entry name" value="TEICHOIC ACID GLYCEROL-PHOSPHATE PRIMASE"/>
    <property type="match status" value="1"/>
</dbReference>
<evidence type="ECO:0000256" key="5">
    <source>
        <dbReference type="ARBA" id="ARBA00022944"/>
    </source>
</evidence>
<dbReference type="Gene3D" id="3.40.50.12580">
    <property type="match status" value="1"/>
</dbReference>
<dbReference type="Gene3D" id="3.40.50.11820">
    <property type="match status" value="1"/>
</dbReference>
<dbReference type="AlphaFoldDB" id="A0A841YUI8"/>
<evidence type="ECO:0000313" key="8">
    <source>
        <dbReference type="Proteomes" id="UP000569903"/>
    </source>
</evidence>
<dbReference type="Pfam" id="PF04464">
    <property type="entry name" value="Glyphos_transf"/>
    <property type="match status" value="1"/>
</dbReference>
<comment type="similarity">
    <text evidence="2">Belongs to the CDP-glycerol glycerophosphotransferase family.</text>
</comment>
<evidence type="ECO:0008006" key="9">
    <source>
        <dbReference type="Google" id="ProtNLM"/>
    </source>
</evidence>
<name>A0A841YUI8_9LIST</name>
<keyword evidence="5" id="KW-0777">Teichoic acid biosynthesis</keyword>
<dbReference type="GO" id="GO:0047355">
    <property type="term" value="F:CDP-glycerol glycerophosphotransferase activity"/>
    <property type="evidence" value="ECO:0007669"/>
    <property type="project" value="InterPro"/>
</dbReference>
<dbReference type="Proteomes" id="UP000569903">
    <property type="component" value="Unassembled WGS sequence"/>
</dbReference>